<dbReference type="Gene3D" id="3.90.226.10">
    <property type="entry name" value="2-enoyl-CoA Hydratase, Chain A, domain 1"/>
    <property type="match status" value="1"/>
</dbReference>
<evidence type="ECO:0000256" key="4">
    <source>
        <dbReference type="ARBA" id="ARBA00023098"/>
    </source>
</evidence>
<comment type="similarity">
    <text evidence="2">Belongs to the enoyl-CoA hydratase/isomerase family.</text>
</comment>
<gene>
    <name evidence="6" type="ORF">METZ01_LOCUS86378</name>
</gene>
<dbReference type="UniPathway" id="UPA00659"/>
<dbReference type="SUPFAM" id="SSF52096">
    <property type="entry name" value="ClpP/crotonase"/>
    <property type="match status" value="1"/>
</dbReference>
<dbReference type="Pfam" id="PF00378">
    <property type="entry name" value="ECH_1"/>
    <property type="match status" value="1"/>
</dbReference>
<comment type="pathway">
    <text evidence="1">Lipid metabolism; fatty acid beta-oxidation.</text>
</comment>
<keyword evidence="5" id="KW-0413">Isomerase</keyword>
<keyword evidence="4" id="KW-0443">Lipid metabolism</keyword>
<evidence type="ECO:0000256" key="5">
    <source>
        <dbReference type="ARBA" id="ARBA00023235"/>
    </source>
</evidence>
<dbReference type="PROSITE" id="PS00166">
    <property type="entry name" value="ENOYL_COA_HYDRATASE"/>
    <property type="match status" value="1"/>
</dbReference>
<sequence>MSKPFDVEIDNSIAHIRFNRPEKRNSMNEDFWNLFPKEVEELDDSGEIRALIVSSTGPHFSSGIDLNMFNNDVVEDESENEPGRKAGYFKQQVLYLQNVANCLEAARFPVIAAIQGGCIGGGIDLVTATDIRLCTKDAFFIIEEINVGLVADIGTLQRLPKIIPAGIAREWALMGEKVPADRAKEVGLVSSVYDDQEEMLKNAFEIAEKLASKTPLAMWGTKEILNHSRDHSVKEGLDYVALWNAATLHKEDVMMTMMSKMQKTNPEYKNLRDKNFLKHKSKKK</sequence>
<keyword evidence="3" id="KW-0276">Fatty acid metabolism</keyword>
<dbReference type="InterPro" id="IPR001753">
    <property type="entry name" value="Enoyl-CoA_hydra/iso"/>
</dbReference>
<dbReference type="EMBL" id="UINC01007473">
    <property type="protein sequence ID" value="SVA33524.1"/>
    <property type="molecule type" value="Genomic_DNA"/>
</dbReference>
<evidence type="ECO:0000313" key="6">
    <source>
        <dbReference type="EMBL" id="SVA33524.1"/>
    </source>
</evidence>
<name>A0A381UZY8_9ZZZZ</name>
<dbReference type="InterPro" id="IPR045002">
    <property type="entry name" value="Ech1-like"/>
</dbReference>
<evidence type="ECO:0000256" key="2">
    <source>
        <dbReference type="ARBA" id="ARBA00005254"/>
    </source>
</evidence>
<dbReference type="NCBIfam" id="NF004794">
    <property type="entry name" value="PRK06142.1"/>
    <property type="match status" value="1"/>
</dbReference>
<dbReference type="GO" id="GO:0016853">
    <property type="term" value="F:isomerase activity"/>
    <property type="evidence" value="ECO:0007669"/>
    <property type="project" value="UniProtKB-KW"/>
</dbReference>
<dbReference type="GO" id="GO:0006635">
    <property type="term" value="P:fatty acid beta-oxidation"/>
    <property type="evidence" value="ECO:0007669"/>
    <property type="project" value="UniProtKB-UniPathway"/>
</dbReference>
<dbReference type="FunFam" id="1.10.12.10:FF:000004">
    <property type="entry name" value="Delta3,5-delta2,4-dienoyl-CoA isomerase"/>
    <property type="match status" value="1"/>
</dbReference>
<dbReference type="PANTHER" id="PTHR43149">
    <property type="entry name" value="ENOYL-COA HYDRATASE"/>
    <property type="match status" value="1"/>
</dbReference>
<dbReference type="InterPro" id="IPR014748">
    <property type="entry name" value="Enoyl-CoA_hydra_C"/>
</dbReference>
<reference evidence="6" key="1">
    <citation type="submission" date="2018-05" db="EMBL/GenBank/DDBJ databases">
        <authorList>
            <person name="Lanie J.A."/>
            <person name="Ng W.-L."/>
            <person name="Kazmierczak K.M."/>
            <person name="Andrzejewski T.M."/>
            <person name="Davidsen T.M."/>
            <person name="Wayne K.J."/>
            <person name="Tettelin H."/>
            <person name="Glass J.I."/>
            <person name="Rusch D."/>
            <person name="Podicherti R."/>
            <person name="Tsui H.-C.T."/>
            <person name="Winkler M.E."/>
        </authorList>
    </citation>
    <scope>NUCLEOTIDE SEQUENCE</scope>
</reference>
<dbReference type="CDD" id="cd06558">
    <property type="entry name" value="crotonase-like"/>
    <property type="match status" value="1"/>
</dbReference>
<evidence type="ECO:0008006" key="7">
    <source>
        <dbReference type="Google" id="ProtNLM"/>
    </source>
</evidence>
<evidence type="ECO:0000256" key="3">
    <source>
        <dbReference type="ARBA" id="ARBA00022832"/>
    </source>
</evidence>
<proteinExistence type="inferred from homology"/>
<evidence type="ECO:0000256" key="1">
    <source>
        <dbReference type="ARBA" id="ARBA00005005"/>
    </source>
</evidence>
<protein>
    <recommendedName>
        <fullName evidence="7">Enoyl-CoA hydratase</fullName>
    </recommendedName>
</protein>
<dbReference type="AlphaFoldDB" id="A0A381UZY8"/>
<accession>A0A381UZY8</accession>
<dbReference type="InterPro" id="IPR018376">
    <property type="entry name" value="Enoyl-CoA_hyd/isom_CS"/>
</dbReference>
<dbReference type="InterPro" id="IPR029045">
    <property type="entry name" value="ClpP/crotonase-like_dom_sf"/>
</dbReference>
<organism evidence="6">
    <name type="scientific">marine metagenome</name>
    <dbReference type="NCBI Taxonomy" id="408172"/>
    <lineage>
        <taxon>unclassified sequences</taxon>
        <taxon>metagenomes</taxon>
        <taxon>ecological metagenomes</taxon>
    </lineage>
</organism>
<dbReference type="Gene3D" id="1.10.12.10">
    <property type="entry name" value="Lyase 2-enoyl-coa Hydratase, Chain A, domain 2"/>
    <property type="match status" value="1"/>
</dbReference>